<feature type="transmembrane region" description="Helical" evidence="1">
    <location>
        <begin position="468"/>
        <end position="489"/>
    </location>
</feature>
<feature type="transmembrane region" description="Helical" evidence="1">
    <location>
        <begin position="354"/>
        <end position="373"/>
    </location>
</feature>
<keyword evidence="3" id="KW-1185">Reference proteome</keyword>
<dbReference type="PANTHER" id="PTHR31610">
    <property type="entry name" value="SLR0360 PROTEIN"/>
    <property type="match status" value="1"/>
</dbReference>
<dbReference type="AlphaFoldDB" id="A0A1E5L5D9"/>
<proteinExistence type="predicted"/>
<dbReference type="STRING" id="1390249.BHU72_04335"/>
<feature type="transmembrane region" description="Helical" evidence="1">
    <location>
        <begin position="380"/>
        <end position="398"/>
    </location>
</feature>
<keyword evidence="1" id="KW-1133">Transmembrane helix</keyword>
<comment type="caution">
    <text evidence="2">The sequence shown here is derived from an EMBL/GenBank/DDBJ whole genome shotgun (WGS) entry which is preliminary data.</text>
</comment>
<feature type="transmembrane region" description="Helical" evidence="1">
    <location>
        <begin position="149"/>
        <end position="169"/>
    </location>
</feature>
<dbReference type="RefSeq" id="WP_069702156.1">
    <property type="nucleotide sequence ID" value="NZ_MJAT01000022.1"/>
</dbReference>
<evidence type="ECO:0000313" key="3">
    <source>
        <dbReference type="Proteomes" id="UP000095255"/>
    </source>
</evidence>
<dbReference type="EMBL" id="MJAT01000022">
    <property type="protein sequence ID" value="OEH85330.1"/>
    <property type="molecule type" value="Genomic_DNA"/>
</dbReference>
<protein>
    <submittedName>
        <fullName evidence="2">Uracil permease</fullName>
    </submittedName>
</protein>
<feature type="transmembrane region" description="Helical" evidence="1">
    <location>
        <begin position="239"/>
        <end position="263"/>
    </location>
</feature>
<feature type="transmembrane region" description="Helical" evidence="1">
    <location>
        <begin position="418"/>
        <end position="437"/>
    </location>
</feature>
<feature type="transmembrane region" description="Helical" evidence="1">
    <location>
        <begin position="444"/>
        <end position="462"/>
    </location>
</feature>
<accession>A0A1E5L5D9</accession>
<keyword evidence="1" id="KW-0472">Membrane</keyword>
<feature type="transmembrane region" description="Helical" evidence="1">
    <location>
        <begin position="20"/>
        <end position="41"/>
    </location>
</feature>
<sequence length="511" mass="54280">MSKQVNVHYPWFKKQDTDAFFALFQNNLANFVVIATAMLGMGFPAEIVFGKVIPGAAVAVIVGNLYYAYSANRLAQKENRADVTALSYGISTPVMFVFLFGVLLPAKNLTNGDFDLAWKIGLAACFLSGLIEVLVSASGKWLKDNLPRAAILGALSGVALTFIGGEMLFKTLDMPIIGLLVLAIILVGLLGKVYMPFKIPASLFAIVVGTALAYLLGAADTSKIQAGLDQVGFYPMLPTFAVFTGFEYLFGALIGLLAVILPITLYNAIETMNNVEAMAAEGDSYDVRECQAVDGVGTMVGALFGGPFPTTVYIASVGSKWMGAGRGYSILNALVFGLTAMFGLIAAMSAIIPIAVVAPILVFVGVSMVATTFQSNATKYYPAVVIAALPYFANYIMSRFNTAAGEAVNNISSGLVPLGQGAMFTGIILGAITVFIIDHNFKKAAIFSVIGAGLSFIGLMHAPKLAIGAANDFTIGYMIMAVFFLYFTLKKPEHFQTTSPQVDKSSYTEVE</sequence>
<feature type="transmembrane region" description="Helical" evidence="1">
    <location>
        <begin position="330"/>
        <end position="348"/>
    </location>
</feature>
<feature type="transmembrane region" description="Helical" evidence="1">
    <location>
        <begin position="175"/>
        <end position="194"/>
    </location>
</feature>
<dbReference type="Proteomes" id="UP000095255">
    <property type="component" value="Unassembled WGS sequence"/>
</dbReference>
<dbReference type="OrthoDB" id="3320984at2"/>
<reference evidence="2 3" key="1">
    <citation type="submission" date="2016-09" db="EMBL/GenBank/DDBJ databases">
        <title>Desulfuribacillus arsenicus sp. nov., an obligately anaerobic, dissimilatory arsenic- and antimonate-reducing bacterium isolated from anoxic sediments.</title>
        <authorList>
            <person name="Abin C.A."/>
            <person name="Hollibaugh J.T."/>
        </authorList>
    </citation>
    <scope>NUCLEOTIDE SEQUENCE [LARGE SCALE GENOMIC DNA]</scope>
    <source>
        <strain evidence="2 3">MLFW-2</strain>
    </source>
</reference>
<feature type="transmembrane region" description="Helical" evidence="1">
    <location>
        <begin position="47"/>
        <end position="69"/>
    </location>
</feature>
<feature type="transmembrane region" description="Helical" evidence="1">
    <location>
        <begin position="116"/>
        <end position="137"/>
    </location>
</feature>
<organism evidence="2 3">
    <name type="scientific">Desulfuribacillus stibiiarsenatis</name>
    <dbReference type="NCBI Taxonomy" id="1390249"/>
    <lineage>
        <taxon>Bacteria</taxon>
        <taxon>Bacillati</taxon>
        <taxon>Bacillota</taxon>
        <taxon>Desulfuribacillia</taxon>
        <taxon>Desulfuribacillales</taxon>
        <taxon>Desulfuribacillaceae</taxon>
        <taxon>Desulfuribacillus</taxon>
    </lineage>
</organism>
<name>A0A1E5L5D9_9FIRM</name>
<feature type="transmembrane region" description="Helical" evidence="1">
    <location>
        <begin position="81"/>
        <end position="104"/>
    </location>
</feature>
<evidence type="ECO:0000313" key="2">
    <source>
        <dbReference type="EMBL" id="OEH85330.1"/>
    </source>
</evidence>
<evidence type="ECO:0000256" key="1">
    <source>
        <dbReference type="SAM" id="Phobius"/>
    </source>
</evidence>
<gene>
    <name evidence="2" type="ORF">BHU72_04335</name>
</gene>
<dbReference type="PANTHER" id="PTHR31610:SF0">
    <property type="entry name" value="SLC26A_SULP TRANSPORTER DOMAIN-CONTAINING PROTEIN"/>
    <property type="match status" value="1"/>
</dbReference>
<feature type="transmembrane region" description="Helical" evidence="1">
    <location>
        <begin position="201"/>
        <end position="219"/>
    </location>
</feature>
<keyword evidence="1" id="KW-0812">Transmembrane</keyword>